<dbReference type="AlphaFoldDB" id="A0A7J6LG59"/>
<keyword evidence="1" id="KW-0812">Transmembrane</keyword>
<comment type="caution">
    <text evidence="3">The sequence shown here is derived from an EMBL/GenBank/DDBJ whole genome shotgun (WGS) entry which is preliminary data.</text>
</comment>
<dbReference type="EMBL" id="JABANN010000482">
    <property type="protein sequence ID" value="KAF4658252.1"/>
    <property type="molecule type" value="Genomic_DNA"/>
</dbReference>
<feature type="transmembrane region" description="Helical" evidence="1">
    <location>
        <begin position="68"/>
        <end position="89"/>
    </location>
</feature>
<sequence>MRNLPAAAACFALIVQNIHAATGSASGGKPKRKKWKIPSLKRLVSRGGKPKQDMEVVEGAVKEPSYTAVGYSGVLLVALAIGCLLIVGLPQDMTWFLTRHAEAYLGIGKNEVREAHS</sequence>
<proteinExistence type="predicted"/>
<name>A0A7J6LG59_PEROL</name>
<feature type="chain" id="PRO_5029867631" evidence="2">
    <location>
        <begin position="21"/>
        <end position="117"/>
    </location>
</feature>
<evidence type="ECO:0000256" key="2">
    <source>
        <dbReference type="SAM" id="SignalP"/>
    </source>
</evidence>
<keyword evidence="2" id="KW-0732">Signal</keyword>
<organism evidence="3 4">
    <name type="scientific">Perkinsus olseni</name>
    <name type="common">Perkinsus atlanticus</name>
    <dbReference type="NCBI Taxonomy" id="32597"/>
    <lineage>
        <taxon>Eukaryota</taxon>
        <taxon>Sar</taxon>
        <taxon>Alveolata</taxon>
        <taxon>Perkinsozoa</taxon>
        <taxon>Perkinsea</taxon>
        <taxon>Perkinsida</taxon>
        <taxon>Perkinsidae</taxon>
        <taxon>Perkinsus</taxon>
    </lineage>
</organism>
<reference evidence="3 4" key="1">
    <citation type="submission" date="2020-04" db="EMBL/GenBank/DDBJ databases">
        <title>Perkinsus olseni comparative genomics.</title>
        <authorList>
            <person name="Bogema D.R."/>
        </authorList>
    </citation>
    <scope>NUCLEOTIDE SEQUENCE [LARGE SCALE GENOMIC DNA]</scope>
    <source>
        <strain evidence="3">ATCC PRA-31</strain>
    </source>
</reference>
<feature type="signal peptide" evidence="2">
    <location>
        <begin position="1"/>
        <end position="20"/>
    </location>
</feature>
<evidence type="ECO:0000256" key="1">
    <source>
        <dbReference type="SAM" id="Phobius"/>
    </source>
</evidence>
<dbReference type="Proteomes" id="UP000572268">
    <property type="component" value="Unassembled WGS sequence"/>
</dbReference>
<evidence type="ECO:0000313" key="3">
    <source>
        <dbReference type="EMBL" id="KAF4658252.1"/>
    </source>
</evidence>
<gene>
    <name evidence="3" type="ORF">FOL46_007044</name>
</gene>
<protein>
    <submittedName>
        <fullName evidence="3">Uncharacterized protein</fullName>
    </submittedName>
</protein>
<accession>A0A7J6LG59</accession>
<evidence type="ECO:0000313" key="4">
    <source>
        <dbReference type="Proteomes" id="UP000572268"/>
    </source>
</evidence>
<keyword evidence="1" id="KW-1133">Transmembrane helix</keyword>
<keyword evidence="1" id="KW-0472">Membrane</keyword>